<accession>A0A852VKK9</accession>
<sequence length="115" mass="12979">MSIGSGIQTIDDVSWRTAQSTTALSYMPYARAEEYANIYTTQTELYNAEQQAARDAILSLAPFMNMEEKGPDLTEAQASDMKQKIEVLQGQLTLVESFMNTLDREYKKFLTAHPD</sequence>
<reference evidence="1 2" key="1">
    <citation type="submission" date="2020-07" db="EMBL/GenBank/DDBJ databases">
        <title>Genomic Encyclopedia of Type Strains, Phase IV (KMG-V): Genome sequencing to study the core and pangenomes of soil and plant-associated prokaryotes.</title>
        <authorList>
            <person name="Whitman W."/>
        </authorList>
    </citation>
    <scope>NUCLEOTIDE SEQUENCE [LARGE SCALE GENOMIC DNA]</scope>
    <source>
        <strain evidence="1 2">M8UP22</strain>
    </source>
</reference>
<comment type="caution">
    <text evidence="1">The sequence shown here is derived from an EMBL/GenBank/DDBJ whole genome shotgun (WGS) entry which is preliminary data.</text>
</comment>
<dbReference type="AlphaFoldDB" id="A0A852VKK9"/>
<name>A0A852VKK9_9BACT</name>
<gene>
    <name evidence="1" type="ORF">HDF08_003820</name>
</gene>
<evidence type="ECO:0000313" key="1">
    <source>
        <dbReference type="EMBL" id="NYF91701.1"/>
    </source>
</evidence>
<organism evidence="1 2">
    <name type="scientific">Tunturiibacter lichenicola</name>
    <dbReference type="NCBI Taxonomy" id="2051959"/>
    <lineage>
        <taxon>Bacteria</taxon>
        <taxon>Pseudomonadati</taxon>
        <taxon>Acidobacteriota</taxon>
        <taxon>Terriglobia</taxon>
        <taxon>Terriglobales</taxon>
        <taxon>Acidobacteriaceae</taxon>
        <taxon>Tunturiibacter</taxon>
    </lineage>
</organism>
<dbReference type="EMBL" id="JACCCU010000003">
    <property type="protein sequence ID" value="NYF91701.1"/>
    <property type="molecule type" value="Genomic_DNA"/>
</dbReference>
<evidence type="ECO:0000313" key="2">
    <source>
        <dbReference type="Proteomes" id="UP000564385"/>
    </source>
</evidence>
<protein>
    <submittedName>
        <fullName evidence="1">Uncharacterized protein</fullName>
    </submittedName>
</protein>
<proteinExistence type="predicted"/>
<dbReference type="Proteomes" id="UP000564385">
    <property type="component" value="Unassembled WGS sequence"/>
</dbReference>